<dbReference type="GO" id="GO:0000776">
    <property type="term" value="C:kinetochore"/>
    <property type="evidence" value="ECO:0007669"/>
    <property type="project" value="TreeGrafter"/>
</dbReference>
<evidence type="ECO:0000256" key="7">
    <source>
        <dbReference type="ARBA" id="ARBA00022741"/>
    </source>
</evidence>
<evidence type="ECO:0000256" key="8">
    <source>
        <dbReference type="ARBA" id="ARBA00022777"/>
    </source>
</evidence>
<dbReference type="InterPro" id="IPR033695">
    <property type="entry name" value="POLO_box_2"/>
</dbReference>
<comment type="catalytic activity">
    <reaction evidence="11">
        <text>L-seryl-[protein] + ATP = O-phospho-L-seryl-[protein] + ADP + H(+)</text>
        <dbReference type="Rhea" id="RHEA:17989"/>
        <dbReference type="Rhea" id="RHEA-COMP:9863"/>
        <dbReference type="Rhea" id="RHEA-COMP:11604"/>
        <dbReference type="ChEBI" id="CHEBI:15378"/>
        <dbReference type="ChEBI" id="CHEBI:29999"/>
        <dbReference type="ChEBI" id="CHEBI:30616"/>
        <dbReference type="ChEBI" id="CHEBI:83421"/>
        <dbReference type="ChEBI" id="CHEBI:456216"/>
        <dbReference type="EC" id="2.7.11.21"/>
    </reaction>
</comment>
<proteinExistence type="predicted"/>
<keyword evidence="7" id="KW-0547">Nucleotide-binding</keyword>
<dbReference type="GO" id="GO:0005737">
    <property type="term" value="C:cytoplasm"/>
    <property type="evidence" value="ECO:0007669"/>
    <property type="project" value="UniProtKB-SubCell"/>
</dbReference>
<dbReference type="InterPro" id="IPR036947">
    <property type="entry name" value="POLO_box_dom_sf"/>
</dbReference>
<evidence type="ECO:0000256" key="6">
    <source>
        <dbReference type="ARBA" id="ARBA00022737"/>
    </source>
</evidence>
<dbReference type="Gene3D" id="3.30.200.20">
    <property type="entry name" value="Phosphorylase Kinase, domain 1"/>
    <property type="match status" value="1"/>
</dbReference>
<keyword evidence="5" id="KW-0808">Transferase</keyword>
<dbReference type="EMBL" id="AJWK01034750">
    <property type="status" value="NOT_ANNOTATED_CDS"/>
    <property type="molecule type" value="Genomic_DNA"/>
</dbReference>
<dbReference type="PANTHER" id="PTHR24345">
    <property type="entry name" value="SERINE/THREONINE-PROTEIN KINASE PLK"/>
    <property type="match status" value="1"/>
</dbReference>
<evidence type="ECO:0000256" key="9">
    <source>
        <dbReference type="ARBA" id="ARBA00022840"/>
    </source>
</evidence>
<feature type="domain" description="POLO box" evidence="13">
    <location>
        <begin position="366"/>
        <end position="444"/>
    </location>
</feature>
<dbReference type="SUPFAM" id="SSF82615">
    <property type="entry name" value="Polo-box domain"/>
    <property type="match status" value="2"/>
</dbReference>
<dbReference type="FunFam" id="3.30.200.20:FF:000284">
    <property type="entry name" value="Serine/threonine-protein kinase PLK"/>
    <property type="match status" value="1"/>
</dbReference>
<comment type="catalytic activity">
    <reaction evidence="10">
        <text>L-threonyl-[protein] + ATP = O-phospho-L-threonyl-[protein] + ADP + H(+)</text>
        <dbReference type="Rhea" id="RHEA:46608"/>
        <dbReference type="Rhea" id="RHEA-COMP:11060"/>
        <dbReference type="Rhea" id="RHEA-COMP:11605"/>
        <dbReference type="ChEBI" id="CHEBI:15378"/>
        <dbReference type="ChEBI" id="CHEBI:30013"/>
        <dbReference type="ChEBI" id="CHEBI:30616"/>
        <dbReference type="ChEBI" id="CHEBI:61977"/>
        <dbReference type="ChEBI" id="CHEBI:456216"/>
        <dbReference type="EC" id="2.7.11.21"/>
    </reaction>
</comment>
<keyword evidence="4 14" id="KW-0723">Serine/threonine-protein kinase</keyword>
<dbReference type="InterPro" id="IPR000959">
    <property type="entry name" value="POLO_box_dom"/>
</dbReference>
<dbReference type="SUPFAM" id="SSF56112">
    <property type="entry name" value="Protein kinase-like (PK-like)"/>
    <property type="match status" value="1"/>
</dbReference>
<dbReference type="PANTHER" id="PTHR24345:SF93">
    <property type="entry name" value="SERINE_THREONINE-PROTEIN KINASE PLK1"/>
    <property type="match status" value="1"/>
</dbReference>
<dbReference type="Proteomes" id="UP000092461">
    <property type="component" value="Unassembled WGS sequence"/>
</dbReference>
<dbReference type="InterPro" id="IPR011009">
    <property type="entry name" value="Kinase-like_dom_sf"/>
</dbReference>
<keyword evidence="6" id="KW-0677">Repeat</keyword>
<evidence type="ECO:0000256" key="5">
    <source>
        <dbReference type="ARBA" id="ARBA00022679"/>
    </source>
</evidence>
<organism evidence="15 16">
    <name type="scientific">Lutzomyia longipalpis</name>
    <name type="common">Sand fly</name>
    <dbReference type="NCBI Taxonomy" id="7200"/>
    <lineage>
        <taxon>Eukaryota</taxon>
        <taxon>Metazoa</taxon>
        <taxon>Ecdysozoa</taxon>
        <taxon>Arthropoda</taxon>
        <taxon>Hexapoda</taxon>
        <taxon>Insecta</taxon>
        <taxon>Pterygota</taxon>
        <taxon>Neoptera</taxon>
        <taxon>Endopterygota</taxon>
        <taxon>Diptera</taxon>
        <taxon>Nematocera</taxon>
        <taxon>Psychodoidea</taxon>
        <taxon>Psychodidae</taxon>
        <taxon>Lutzomyia</taxon>
        <taxon>Lutzomyia</taxon>
    </lineage>
</organism>
<dbReference type="EMBL" id="GITU01006779">
    <property type="protein sequence ID" value="MBC1175482.1"/>
    <property type="molecule type" value="Transcribed_RNA"/>
</dbReference>
<feature type="domain" description="POLO box" evidence="13">
    <location>
        <begin position="465"/>
        <end position="546"/>
    </location>
</feature>
<evidence type="ECO:0000256" key="4">
    <source>
        <dbReference type="ARBA" id="ARBA00022527"/>
    </source>
</evidence>
<dbReference type="Pfam" id="PF07714">
    <property type="entry name" value="PK_Tyr_Ser-Thr"/>
    <property type="match status" value="1"/>
</dbReference>
<feature type="domain" description="Protein kinase" evidence="12">
    <location>
        <begin position="28"/>
        <end position="250"/>
    </location>
</feature>
<dbReference type="InterPro" id="IPR000719">
    <property type="entry name" value="Prot_kinase_dom"/>
</dbReference>
<evidence type="ECO:0000313" key="16">
    <source>
        <dbReference type="Proteomes" id="UP000092461"/>
    </source>
</evidence>
<keyword evidence="3" id="KW-0963">Cytoplasm</keyword>
<dbReference type="CDD" id="cd13117">
    <property type="entry name" value="POLO_box_2"/>
    <property type="match status" value="1"/>
</dbReference>
<dbReference type="PROSITE" id="PS50078">
    <property type="entry name" value="POLO_BOX"/>
    <property type="match status" value="2"/>
</dbReference>
<evidence type="ECO:0000313" key="15">
    <source>
        <dbReference type="EnsemblMetazoa" id="LLOJ009917-PA"/>
    </source>
</evidence>
<dbReference type="FunFam" id="3.30.1120.30:FF:000001">
    <property type="entry name" value="Serine/threonine-protein kinase PLK"/>
    <property type="match status" value="1"/>
</dbReference>
<accession>A0A1B0GLD3</accession>
<keyword evidence="16" id="KW-1185">Reference proteome</keyword>
<dbReference type="EC" id="2.7.11.21" evidence="2"/>
<reference evidence="15" key="3">
    <citation type="submission" date="2020-05" db="UniProtKB">
        <authorList>
            <consortium name="EnsemblMetazoa"/>
        </authorList>
    </citation>
    <scope>IDENTIFICATION</scope>
    <source>
        <strain evidence="15">Jacobina</strain>
    </source>
</reference>
<evidence type="ECO:0000256" key="3">
    <source>
        <dbReference type="ARBA" id="ARBA00022490"/>
    </source>
</evidence>
<dbReference type="Gene3D" id="1.10.510.10">
    <property type="entry name" value="Transferase(Phosphotransferase) domain 1"/>
    <property type="match status" value="2"/>
</dbReference>
<comment type="subcellular location">
    <subcellularLocation>
        <location evidence="1">Cytoplasm</location>
    </subcellularLocation>
</comment>
<dbReference type="GO" id="GO:0007052">
    <property type="term" value="P:mitotic spindle organization"/>
    <property type="evidence" value="ECO:0007669"/>
    <property type="project" value="TreeGrafter"/>
</dbReference>
<evidence type="ECO:0000256" key="1">
    <source>
        <dbReference type="ARBA" id="ARBA00004496"/>
    </source>
</evidence>
<evidence type="ECO:0000256" key="11">
    <source>
        <dbReference type="ARBA" id="ARBA00048347"/>
    </source>
</evidence>
<dbReference type="GO" id="GO:0005524">
    <property type="term" value="F:ATP binding"/>
    <property type="evidence" value="ECO:0007669"/>
    <property type="project" value="UniProtKB-KW"/>
</dbReference>
<dbReference type="Pfam" id="PF00069">
    <property type="entry name" value="Pkinase"/>
    <property type="match status" value="1"/>
</dbReference>
<dbReference type="GO" id="GO:0005813">
    <property type="term" value="C:centrosome"/>
    <property type="evidence" value="ECO:0007669"/>
    <property type="project" value="TreeGrafter"/>
</dbReference>
<dbReference type="GO" id="GO:0004674">
    <property type="term" value="F:protein serine/threonine kinase activity"/>
    <property type="evidence" value="ECO:0007669"/>
    <property type="project" value="UniProtKB-KW"/>
</dbReference>
<keyword evidence="9" id="KW-0067">ATP-binding</keyword>
<name>A0A1B0GLD3_LUTLO</name>
<keyword evidence="8 14" id="KW-0418">Kinase</keyword>
<evidence type="ECO:0000256" key="2">
    <source>
        <dbReference type="ARBA" id="ARBA00012424"/>
    </source>
</evidence>
<evidence type="ECO:0000259" key="13">
    <source>
        <dbReference type="PROSITE" id="PS50078"/>
    </source>
</evidence>
<dbReference type="VEuPathDB" id="VectorBase:LLONM1_005038"/>
<evidence type="ECO:0000313" key="14">
    <source>
        <dbReference type="EMBL" id="MBC1175482.1"/>
    </source>
</evidence>
<evidence type="ECO:0000259" key="12">
    <source>
        <dbReference type="PROSITE" id="PS50011"/>
    </source>
</evidence>
<reference evidence="14" key="2">
    <citation type="journal article" date="2020" name="BMC">
        <title>Leishmania infection induces a limited differential gene expression in the sand fly midgut.</title>
        <authorList>
            <person name="Coutinho-Abreu I.V."/>
            <person name="Serafim T.D."/>
            <person name="Meneses C."/>
            <person name="Kamhawi S."/>
            <person name="Oliveira F."/>
            <person name="Valenzuela J.G."/>
        </authorList>
    </citation>
    <scope>NUCLEOTIDE SEQUENCE</scope>
    <source>
        <strain evidence="14">Jacobina</strain>
        <tissue evidence="14">Midgut</tissue>
    </source>
</reference>
<dbReference type="AlphaFoldDB" id="A0A1B0GLD3"/>
<sequence>MTTARKIESCPTDDIPLELYDASTKTKYQRARYFGKGGFAKCYEIIDATTSKSYAGKVVSKKLMVKDSQKEKMTQEISIHRSLSHKNIVQFYSFFDDKINIYIVLELCQRRSMMELHKRRKTITDFECRYYNYQILQGLKYLHDLKVIHRERKETICGTPNYIAPEILNRKGHSYEADIWSVGCVMYTLLVGRPPFETKSLKDTYSKIRKCDYRIPTALRSTAADMIVAMLQPHPSKRPSVNKLFGFEFLSGSAIPVSLPTSCLTMPPRADQLEYIDRLGNRKPLSMVNGVVAHNAVKQNAHKPSPVKEQNKMGPTYPNEKAYQAEVENLQRDLMTLLTELDKKPSKKNVVMTLENTDPASQPLFWVSKWVDYSDKYGFGYQLCDEGVGVLFNDATKLIILANGINVHFIDRHGNETYMTMEQFPQEIDKKIRLLTYFKRYMSEHLVKTGASNVTEFDAISRVPHLFAWFRTNCAVIMYLTNGTVQLNFSDHVKIILCPLMQAVTVIEPDKNFRTYTFATLLEGGCSHDLLEKLRYAADRLGTCFEPQ</sequence>
<dbReference type="VEuPathDB" id="VectorBase:LLOJ009917"/>
<dbReference type="InterPro" id="IPR033701">
    <property type="entry name" value="POLO_box_1"/>
</dbReference>
<dbReference type="PROSITE" id="PS50011">
    <property type="entry name" value="PROTEIN_KINASE_DOM"/>
    <property type="match status" value="1"/>
</dbReference>
<evidence type="ECO:0000256" key="10">
    <source>
        <dbReference type="ARBA" id="ARBA00047802"/>
    </source>
</evidence>
<dbReference type="GO" id="GO:0000922">
    <property type="term" value="C:spindle pole"/>
    <property type="evidence" value="ECO:0007669"/>
    <property type="project" value="TreeGrafter"/>
</dbReference>
<dbReference type="Gene3D" id="3.30.1120.30">
    <property type="entry name" value="POLO box domain"/>
    <property type="match status" value="2"/>
</dbReference>
<dbReference type="CDD" id="cd13118">
    <property type="entry name" value="POLO_box_1"/>
    <property type="match status" value="1"/>
</dbReference>
<reference evidence="16" key="1">
    <citation type="submission" date="2012-05" db="EMBL/GenBank/DDBJ databases">
        <title>Whole Genome Assembly of Lutzomyia longipalpis.</title>
        <authorList>
            <person name="Richards S."/>
            <person name="Qu C."/>
            <person name="Dillon R."/>
            <person name="Worley K."/>
            <person name="Scherer S."/>
            <person name="Batterton M."/>
            <person name="Taylor A."/>
            <person name="Hawes A."/>
            <person name="Hernandez B."/>
            <person name="Kovar C."/>
            <person name="Mandapat C."/>
            <person name="Pham C."/>
            <person name="Qu C."/>
            <person name="Jing C."/>
            <person name="Bess C."/>
            <person name="Bandaranaike D."/>
            <person name="Ngo D."/>
            <person name="Ongeri F."/>
            <person name="Arias F."/>
            <person name="Lara F."/>
            <person name="Weissenberger G."/>
            <person name="Kamau G."/>
            <person name="Han H."/>
            <person name="Shen H."/>
            <person name="Dinh H."/>
            <person name="Khalil I."/>
            <person name="Jones J."/>
            <person name="Shafer J."/>
            <person name="Jayaseelan J."/>
            <person name="Quiroz J."/>
            <person name="Blankenburg K."/>
            <person name="Nguyen L."/>
            <person name="Jackson L."/>
            <person name="Francisco L."/>
            <person name="Tang L.-Y."/>
            <person name="Pu L.-L."/>
            <person name="Perales L."/>
            <person name="Lorensuhewa L."/>
            <person name="Munidasa M."/>
            <person name="Coyle M."/>
            <person name="Taylor M."/>
            <person name="Puazo M."/>
            <person name="Firestine M."/>
            <person name="Scheel M."/>
            <person name="Javaid M."/>
            <person name="Wang M."/>
            <person name="Li M."/>
            <person name="Tabassum N."/>
            <person name="Saada N."/>
            <person name="Osuji N."/>
            <person name="Aqrawi P."/>
            <person name="Fu Q."/>
            <person name="Thornton R."/>
            <person name="Raj R."/>
            <person name="Goodspeed R."/>
            <person name="Mata R."/>
            <person name="Najjar R."/>
            <person name="Gubbala S."/>
            <person name="Lee S."/>
            <person name="Denson S."/>
            <person name="Patil S."/>
            <person name="Macmil S."/>
            <person name="Qi S."/>
            <person name="Matskevitch T."/>
            <person name="Palculict T."/>
            <person name="Mathew T."/>
            <person name="Vee V."/>
            <person name="Velamala V."/>
            <person name="Korchina V."/>
            <person name="Cai W."/>
            <person name="Liu W."/>
            <person name="Dai W."/>
            <person name="Zou X."/>
            <person name="Zhu Y."/>
            <person name="Zhang Y."/>
            <person name="Wu Y.-Q."/>
            <person name="Xin Y."/>
            <person name="Nazarath L."/>
            <person name="Kovar C."/>
            <person name="Han Y."/>
            <person name="Muzny D."/>
            <person name="Gibbs R."/>
        </authorList>
    </citation>
    <scope>NUCLEOTIDE SEQUENCE [LARGE SCALE GENOMIC DNA]</scope>
    <source>
        <strain evidence="16">Jacobina</strain>
    </source>
</reference>
<dbReference type="GO" id="GO:0005634">
    <property type="term" value="C:nucleus"/>
    <property type="evidence" value="ECO:0007669"/>
    <property type="project" value="TreeGrafter"/>
</dbReference>
<dbReference type="Pfam" id="PF00659">
    <property type="entry name" value="POLO_box"/>
    <property type="match status" value="2"/>
</dbReference>
<dbReference type="EnsemblMetazoa" id="LLOJ009917-RA">
    <property type="protein sequence ID" value="LLOJ009917-PA"/>
    <property type="gene ID" value="LLOJ009917"/>
</dbReference>
<dbReference type="InterPro" id="IPR001245">
    <property type="entry name" value="Ser-Thr/Tyr_kinase_cat_dom"/>
</dbReference>
<protein>
    <recommendedName>
        <fullName evidence="2">polo kinase</fullName>
        <ecNumber evidence="2">2.7.11.21</ecNumber>
    </recommendedName>
</protein>